<keyword evidence="2" id="KW-1185">Reference proteome</keyword>
<organism evidence="1 2">
    <name type="scientific">Amniculicola lignicola CBS 123094</name>
    <dbReference type="NCBI Taxonomy" id="1392246"/>
    <lineage>
        <taxon>Eukaryota</taxon>
        <taxon>Fungi</taxon>
        <taxon>Dikarya</taxon>
        <taxon>Ascomycota</taxon>
        <taxon>Pezizomycotina</taxon>
        <taxon>Dothideomycetes</taxon>
        <taxon>Pleosporomycetidae</taxon>
        <taxon>Pleosporales</taxon>
        <taxon>Amniculicolaceae</taxon>
        <taxon>Amniculicola</taxon>
    </lineage>
</organism>
<name>A0A6A5W7R7_9PLEO</name>
<reference evidence="1" key="1">
    <citation type="journal article" date="2020" name="Stud. Mycol.">
        <title>101 Dothideomycetes genomes: a test case for predicting lifestyles and emergence of pathogens.</title>
        <authorList>
            <person name="Haridas S."/>
            <person name="Albert R."/>
            <person name="Binder M."/>
            <person name="Bloem J."/>
            <person name="Labutti K."/>
            <person name="Salamov A."/>
            <person name="Andreopoulos B."/>
            <person name="Baker S."/>
            <person name="Barry K."/>
            <person name="Bills G."/>
            <person name="Bluhm B."/>
            <person name="Cannon C."/>
            <person name="Castanera R."/>
            <person name="Culley D."/>
            <person name="Daum C."/>
            <person name="Ezra D."/>
            <person name="Gonzalez J."/>
            <person name="Henrissat B."/>
            <person name="Kuo A."/>
            <person name="Liang C."/>
            <person name="Lipzen A."/>
            <person name="Lutzoni F."/>
            <person name="Magnuson J."/>
            <person name="Mondo S."/>
            <person name="Nolan M."/>
            <person name="Ohm R."/>
            <person name="Pangilinan J."/>
            <person name="Park H.-J."/>
            <person name="Ramirez L."/>
            <person name="Alfaro M."/>
            <person name="Sun H."/>
            <person name="Tritt A."/>
            <person name="Yoshinaga Y."/>
            <person name="Zwiers L.-H."/>
            <person name="Turgeon B."/>
            <person name="Goodwin S."/>
            <person name="Spatafora J."/>
            <person name="Crous P."/>
            <person name="Grigoriev I."/>
        </authorList>
    </citation>
    <scope>NUCLEOTIDE SEQUENCE</scope>
    <source>
        <strain evidence="1">CBS 123094</strain>
    </source>
</reference>
<dbReference type="Proteomes" id="UP000799779">
    <property type="component" value="Unassembled WGS sequence"/>
</dbReference>
<accession>A0A6A5W7R7</accession>
<sequence length="191" mass="20875">MDPTDPRAPVNPSIPHTYKPLVTLCCLHPSTHPPFTLPYNSSASPSPPKLPPPLFHLHTPALAQPDSTLPFTPPTPHSTLQSFSPSYALHSLKTQGPLQCTSRASYYSQTVHSRNNQGIIPQRLSTQRGRRVDFSYQPFMVAPKPKSELPRDEALQCVAVLPHERYGEFGHVFFIVEAAAGGGGGGTCWSK</sequence>
<dbReference type="AlphaFoldDB" id="A0A6A5W7R7"/>
<evidence type="ECO:0000313" key="2">
    <source>
        <dbReference type="Proteomes" id="UP000799779"/>
    </source>
</evidence>
<proteinExistence type="predicted"/>
<protein>
    <submittedName>
        <fullName evidence="1">Uncharacterized protein</fullName>
    </submittedName>
</protein>
<evidence type="ECO:0000313" key="1">
    <source>
        <dbReference type="EMBL" id="KAF1995155.1"/>
    </source>
</evidence>
<dbReference type="EMBL" id="ML977644">
    <property type="protein sequence ID" value="KAF1995155.1"/>
    <property type="molecule type" value="Genomic_DNA"/>
</dbReference>
<gene>
    <name evidence="1" type="ORF">P154DRAFT_624162</name>
</gene>